<comment type="function">
    <text evidence="1 10">Controls the rotational direction of flagella during chemotaxis.</text>
</comment>
<evidence type="ECO:0000256" key="11">
    <source>
        <dbReference type="SAM" id="MobiDB-lite"/>
    </source>
</evidence>
<keyword evidence="7 10" id="KW-0283">Flagellar rotation</keyword>
<reference evidence="12" key="1">
    <citation type="submission" date="2021-08" db="EMBL/GenBank/DDBJ databases">
        <title>Comparative analyses of Brucepasteria parasyntrophica and Teretinema zuelzerae.</title>
        <authorList>
            <person name="Song Y."/>
            <person name="Brune A."/>
        </authorList>
    </citation>
    <scope>NUCLEOTIDE SEQUENCE</scope>
    <source>
        <strain evidence="12">DSM 1903</strain>
    </source>
</reference>
<dbReference type="Pfam" id="PF03748">
    <property type="entry name" value="FliL"/>
    <property type="match status" value="1"/>
</dbReference>
<keyword evidence="9 10" id="KW-0472">Membrane</keyword>
<accession>A0AAE3JJ07</accession>
<dbReference type="EMBL" id="JAINWA010000003">
    <property type="protein sequence ID" value="MCD1654821.1"/>
    <property type="molecule type" value="Genomic_DNA"/>
</dbReference>
<feature type="region of interest" description="Disordered" evidence="11">
    <location>
        <begin position="1"/>
        <end position="20"/>
    </location>
</feature>
<gene>
    <name evidence="12" type="ORF">K7J14_08905</name>
</gene>
<evidence type="ECO:0000256" key="6">
    <source>
        <dbReference type="ARBA" id="ARBA00022692"/>
    </source>
</evidence>
<dbReference type="RefSeq" id="WP_230755399.1">
    <property type="nucleotide sequence ID" value="NZ_JAINWA010000003.1"/>
</dbReference>
<dbReference type="InterPro" id="IPR005503">
    <property type="entry name" value="FliL"/>
</dbReference>
<evidence type="ECO:0000256" key="9">
    <source>
        <dbReference type="ARBA" id="ARBA00023136"/>
    </source>
</evidence>
<evidence type="ECO:0000256" key="2">
    <source>
        <dbReference type="ARBA" id="ARBA00004162"/>
    </source>
</evidence>
<feature type="transmembrane region" description="Helical" evidence="10">
    <location>
        <begin position="33"/>
        <end position="55"/>
    </location>
</feature>
<dbReference type="AlphaFoldDB" id="A0AAE3JJ07"/>
<proteinExistence type="inferred from homology"/>
<dbReference type="GO" id="GO:0006935">
    <property type="term" value="P:chemotaxis"/>
    <property type="evidence" value="ECO:0007669"/>
    <property type="project" value="UniProtKB-KW"/>
</dbReference>
<comment type="subcellular location">
    <subcellularLocation>
        <location evidence="2">Cell membrane</location>
        <topology evidence="2">Single-pass membrane protein</topology>
    </subcellularLocation>
</comment>
<keyword evidence="12" id="KW-0969">Cilium</keyword>
<evidence type="ECO:0000256" key="1">
    <source>
        <dbReference type="ARBA" id="ARBA00002254"/>
    </source>
</evidence>
<evidence type="ECO:0000256" key="4">
    <source>
        <dbReference type="ARBA" id="ARBA00022475"/>
    </source>
</evidence>
<evidence type="ECO:0000313" key="12">
    <source>
        <dbReference type="EMBL" id="MCD1654821.1"/>
    </source>
</evidence>
<evidence type="ECO:0000256" key="5">
    <source>
        <dbReference type="ARBA" id="ARBA00022500"/>
    </source>
</evidence>
<comment type="caution">
    <text evidence="12">The sequence shown here is derived from an EMBL/GenBank/DDBJ whole genome shotgun (WGS) entry which is preliminary data.</text>
</comment>
<keyword evidence="8 10" id="KW-1133">Transmembrane helix</keyword>
<name>A0AAE3JJ07_9SPIR</name>
<comment type="similarity">
    <text evidence="3 10">Belongs to the FliL family.</text>
</comment>
<organism evidence="12 13">
    <name type="scientific">Teretinema zuelzerae</name>
    <dbReference type="NCBI Taxonomy" id="156"/>
    <lineage>
        <taxon>Bacteria</taxon>
        <taxon>Pseudomonadati</taxon>
        <taxon>Spirochaetota</taxon>
        <taxon>Spirochaetia</taxon>
        <taxon>Spirochaetales</taxon>
        <taxon>Treponemataceae</taxon>
        <taxon>Teretinema</taxon>
    </lineage>
</organism>
<evidence type="ECO:0000256" key="10">
    <source>
        <dbReference type="RuleBase" id="RU364125"/>
    </source>
</evidence>
<dbReference type="GO" id="GO:0009425">
    <property type="term" value="C:bacterial-type flagellum basal body"/>
    <property type="evidence" value="ECO:0007669"/>
    <property type="project" value="InterPro"/>
</dbReference>
<keyword evidence="12" id="KW-0966">Cell projection</keyword>
<sequence>MSDQDDINLEGGDAGAGEGKKSGGGMLPQLLKWVAIVLGALIFIITVVVVTVNIMGGSGKNQTSIPVSEEYTGLREVLQWYQAVGTIQTRTTDSIPASVVMDVAFGYTFDDKVTPAELSSRLVEIKDFLRSFIQRKTAAELKNEEKIKIEIRNYINDNILSKSKIKDVRFTKYEIVEQ</sequence>
<evidence type="ECO:0000256" key="7">
    <source>
        <dbReference type="ARBA" id="ARBA00022779"/>
    </source>
</evidence>
<keyword evidence="13" id="KW-1185">Reference proteome</keyword>
<dbReference type="GO" id="GO:0071973">
    <property type="term" value="P:bacterial-type flagellum-dependent cell motility"/>
    <property type="evidence" value="ECO:0007669"/>
    <property type="project" value="InterPro"/>
</dbReference>
<keyword evidence="4 10" id="KW-1003">Cell membrane</keyword>
<evidence type="ECO:0000256" key="8">
    <source>
        <dbReference type="ARBA" id="ARBA00022989"/>
    </source>
</evidence>
<protein>
    <recommendedName>
        <fullName evidence="10">Flagellar protein FliL</fullName>
    </recommendedName>
</protein>
<dbReference type="GO" id="GO:0005886">
    <property type="term" value="C:plasma membrane"/>
    <property type="evidence" value="ECO:0007669"/>
    <property type="project" value="UniProtKB-SubCell"/>
</dbReference>
<keyword evidence="6 10" id="KW-0812">Transmembrane</keyword>
<dbReference type="Proteomes" id="UP001198163">
    <property type="component" value="Unassembled WGS sequence"/>
</dbReference>
<evidence type="ECO:0000313" key="13">
    <source>
        <dbReference type="Proteomes" id="UP001198163"/>
    </source>
</evidence>
<keyword evidence="12" id="KW-0282">Flagellum</keyword>
<keyword evidence="5 10" id="KW-0145">Chemotaxis</keyword>
<evidence type="ECO:0000256" key="3">
    <source>
        <dbReference type="ARBA" id="ARBA00008281"/>
    </source>
</evidence>